<dbReference type="AlphaFoldDB" id="A0A1M5EBZ2"/>
<keyword evidence="1" id="KW-0472">Membrane</keyword>
<dbReference type="STRING" id="271157.SAMN05444396_101285"/>
<name>A0A1M5EBZ2_9FLAO</name>
<dbReference type="Proteomes" id="UP000184036">
    <property type="component" value="Unassembled WGS sequence"/>
</dbReference>
<dbReference type="EMBL" id="FQWE01000001">
    <property type="protein sequence ID" value="SHF76654.1"/>
    <property type="molecule type" value="Genomic_DNA"/>
</dbReference>
<dbReference type="OrthoDB" id="1351461at2"/>
<feature type="transmembrane region" description="Helical" evidence="1">
    <location>
        <begin position="44"/>
        <end position="61"/>
    </location>
</feature>
<evidence type="ECO:0000313" key="3">
    <source>
        <dbReference type="Proteomes" id="UP000184036"/>
    </source>
</evidence>
<evidence type="ECO:0000313" key="2">
    <source>
        <dbReference type="EMBL" id="SHF76654.1"/>
    </source>
</evidence>
<keyword evidence="1" id="KW-1133">Transmembrane helix</keyword>
<keyword evidence="3" id="KW-1185">Reference proteome</keyword>
<feature type="transmembrane region" description="Helical" evidence="1">
    <location>
        <begin position="67"/>
        <end position="85"/>
    </location>
</feature>
<protein>
    <submittedName>
        <fullName evidence="2">Uncharacterized protein</fullName>
    </submittedName>
</protein>
<evidence type="ECO:0000256" key="1">
    <source>
        <dbReference type="SAM" id="Phobius"/>
    </source>
</evidence>
<proteinExistence type="predicted"/>
<dbReference type="RefSeq" id="WP_072987220.1">
    <property type="nucleotide sequence ID" value="NZ_FQWE01000001.1"/>
</dbReference>
<organism evidence="2 3">
    <name type="scientific">Flavobacterium segetis</name>
    <dbReference type="NCBI Taxonomy" id="271157"/>
    <lineage>
        <taxon>Bacteria</taxon>
        <taxon>Pseudomonadati</taxon>
        <taxon>Bacteroidota</taxon>
        <taxon>Flavobacteriia</taxon>
        <taxon>Flavobacteriales</taxon>
        <taxon>Flavobacteriaceae</taxon>
        <taxon>Flavobacterium</taxon>
    </lineage>
</organism>
<reference evidence="3" key="1">
    <citation type="submission" date="2016-11" db="EMBL/GenBank/DDBJ databases">
        <authorList>
            <person name="Varghese N."/>
            <person name="Submissions S."/>
        </authorList>
    </citation>
    <scope>NUCLEOTIDE SEQUENCE [LARGE SCALE GENOMIC DNA]</scope>
    <source>
        <strain evidence="3">DSM 19741</strain>
    </source>
</reference>
<sequence>MKFNDMIINDDSLILIKRKNECKQILFSDLQLIYISPLKLPKSVLLISVFFVLLFIGLMTFAVAIEFLIPIVLLATVPMFIKFSYYSGYELRIKLNNGSLCKMKFSIALKSNMIMTVNKIKKSIYQSKVSN</sequence>
<gene>
    <name evidence="2" type="ORF">SAMN05444396_101285</name>
</gene>
<keyword evidence="1" id="KW-0812">Transmembrane</keyword>
<accession>A0A1M5EBZ2</accession>